<dbReference type="GO" id="GO:0032259">
    <property type="term" value="P:methylation"/>
    <property type="evidence" value="ECO:0007669"/>
    <property type="project" value="UniProtKB-KW"/>
</dbReference>
<feature type="compositionally biased region" description="Acidic residues" evidence="1">
    <location>
        <begin position="180"/>
        <end position="195"/>
    </location>
</feature>
<evidence type="ECO:0000313" key="3">
    <source>
        <dbReference type="EMBL" id="GAA0530609.1"/>
    </source>
</evidence>
<name>A0AAV3SM10_9EURY</name>
<dbReference type="CDD" id="cd02440">
    <property type="entry name" value="AdoMet_MTases"/>
    <property type="match status" value="1"/>
</dbReference>
<sequence>MTAVLSRLRTGVERLGFRTLYRLADLTYALGVATPKRTVAGGYWSYEPTNPHGDDPGLAALDRLPDDAVILDVGAHVGEHAIPLARGTDRRVVAFEPNGESADRLARNVERNGLGERIDLRRAGLGDANATLTFYRSTFSKCSAFDRDLATRWGASVAGTERVPIRRLDDLVERVGDGDGAGEGEETDGADEADEPGSTGDTEGAEPLDSVPRPDAIKVDVEGREAAVLRGAAATIAACRPLVVVEVHGEPAGDESTRAATGPAESDAAALLTWLETRGYAVEEAGDVWVCRPTREPNGEA</sequence>
<feature type="domain" description="Methyltransferase FkbM" evidence="2">
    <location>
        <begin position="72"/>
        <end position="176"/>
    </location>
</feature>
<keyword evidence="4" id="KW-0808">Transferase</keyword>
<comment type="caution">
    <text evidence="3">The sequence shown here is derived from an EMBL/GenBank/DDBJ whole genome shotgun (WGS) entry which is preliminary data.</text>
</comment>
<dbReference type="SUPFAM" id="SSF53335">
    <property type="entry name" value="S-adenosyl-L-methionine-dependent methyltransferases"/>
    <property type="match status" value="1"/>
</dbReference>
<dbReference type="Proteomes" id="UP001501425">
    <property type="component" value="Unassembled WGS sequence"/>
</dbReference>
<dbReference type="EC" id="2.1.1.-" evidence="4"/>
<organism evidence="3 5">
    <name type="scientific">Halorubrum ejinorense</name>
    <dbReference type="NCBI Taxonomy" id="425309"/>
    <lineage>
        <taxon>Archaea</taxon>
        <taxon>Methanobacteriati</taxon>
        <taxon>Methanobacteriota</taxon>
        <taxon>Stenosarchaea group</taxon>
        <taxon>Halobacteria</taxon>
        <taxon>Halobacteriales</taxon>
        <taxon>Haloferacaceae</taxon>
        <taxon>Halorubrum</taxon>
    </lineage>
</organism>
<dbReference type="NCBIfam" id="TIGR01444">
    <property type="entry name" value="fkbM_fam"/>
    <property type="match status" value="1"/>
</dbReference>
<dbReference type="PANTHER" id="PTHR34203:SF15">
    <property type="entry name" value="SLL1173 PROTEIN"/>
    <property type="match status" value="1"/>
</dbReference>
<dbReference type="EMBL" id="BAAADQ010000001">
    <property type="protein sequence ID" value="GAA0530609.1"/>
    <property type="molecule type" value="Genomic_DNA"/>
</dbReference>
<dbReference type="Pfam" id="PF05050">
    <property type="entry name" value="Methyltransf_21"/>
    <property type="match status" value="2"/>
</dbReference>
<keyword evidence="3" id="KW-0489">Methyltransferase</keyword>
<reference evidence="4 6" key="3">
    <citation type="submission" date="2024-06" db="EMBL/GenBank/DDBJ databases">
        <title>Halorubrum miltondacostae sp. nov., a potential PHA producer isolated from an inland solar saltern in Rio Maior, Portugal.</title>
        <authorList>
            <person name="Albuquerque L."/>
            <person name="Viver T."/>
            <person name="Barroso C."/>
            <person name="Claudino R."/>
            <person name="Galvan M."/>
            <person name="Simoes G."/>
            <person name="Lobo Da Cunha A."/>
            <person name="Egas C."/>
        </authorList>
    </citation>
    <scope>NUCLEOTIDE SEQUENCE [LARGE SCALE GENOMIC DNA]</scope>
    <source>
        <strain evidence="4 6">DSM 18646</strain>
    </source>
</reference>
<dbReference type="InterPro" id="IPR052514">
    <property type="entry name" value="SAM-dependent_MTase"/>
</dbReference>
<protein>
    <submittedName>
        <fullName evidence="3">FkbM family methyltransferase</fullName>
        <ecNumber evidence="4">2.1.1.-</ecNumber>
    </submittedName>
</protein>
<evidence type="ECO:0000256" key="1">
    <source>
        <dbReference type="SAM" id="MobiDB-lite"/>
    </source>
</evidence>
<dbReference type="InterPro" id="IPR006342">
    <property type="entry name" value="FkbM_mtfrase"/>
</dbReference>
<dbReference type="EMBL" id="JBEDNW010000001">
    <property type="protein sequence ID" value="MEZ3166138.1"/>
    <property type="molecule type" value="Genomic_DNA"/>
</dbReference>
<proteinExistence type="predicted"/>
<gene>
    <name evidence="4" type="ORF">ABNG02_02210</name>
    <name evidence="3" type="ORF">GCM10008994_01500</name>
</gene>
<evidence type="ECO:0000313" key="4">
    <source>
        <dbReference type="EMBL" id="MEZ3166138.1"/>
    </source>
</evidence>
<dbReference type="Gene3D" id="3.40.50.150">
    <property type="entry name" value="Vaccinia Virus protein VP39"/>
    <property type="match status" value="1"/>
</dbReference>
<feature type="domain" description="Methyltransferase FkbM" evidence="2">
    <location>
        <begin position="212"/>
        <end position="280"/>
    </location>
</feature>
<feature type="region of interest" description="Disordered" evidence="1">
    <location>
        <begin position="170"/>
        <end position="214"/>
    </location>
</feature>
<dbReference type="GO" id="GO:0008168">
    <property type="term" value="F:methyltransferase activity"/>
    <property type="evidence" value="ECO:0007669"/>
    <property type="project" value="UniProtKB-KW"/>
</dbReference>
<evidence type="ECO:0000313" key="5">
    <source>
        <dbReference type="Proteomes" id="UP001501425"/>
    </source>
</evidence>
<dbReference type="InterPro" id="IPR029063">
    <property type="entry name" value="SAM-dependent_MTases_sf"/>
</dbReference>
<reference evidence="3" key="1">
    <citation type="journal article" date="2014" name="Int. J. Syst. Evol. Microbiol.">
        <title>Complete genome sequence of Corynebacterium casei LMG S-19264T (=DSM 44701T), isolated from a smear-ripened cheese.</title>
        <authorList>
            <consortium name="US DOE Joint Genome Institute (JGI-PGF)"/>
            <person name="Walter F."/>
            <person name="Albersmeier A."/>
            <person name="Kalinowski J."/>
            <person name="Ruckert C."/>
        </authorList>
    </citation>
    <scope>NUCLEOTIDE SEQUENCE</scope>
    <source>
        <strain evidence="3">JCM 14265</strain>
    </source>
</reference>
<dbReference type="Proteomes" id="UP001567571">
    <property type="component" value="Unassembled WGS sequence"/>
</dbReference>
<keyword evidence="6" id="KW-1185">Reference proteome</keyword>
<dbReference type="RefSeq" id="WP_343775600.1">
    <property type="nucleotide sequence ID" value="NZ_BAAADQ010000001.1"/>
</dbReference>
<dbReference type="AlphaFoldDB" id="A0AAV3SM10"/>
<reference evidence="3" key="2">
    <citation type="submission" date="2023-12" db="EMBL/GenBank/DDBJ databases">
        <authorList>
            <person name="Sun Q."/>
            <person name="Inoue M."/>
        </authorList>
    </citation>
    <scope>NUCLEOTIDE SEQUENCE</scope>
    <source>
        <strain evidence="3">JCM 14265</strain>
    </source>
</reference>
<evidence type="ECO:0000313" key="6">
    <source>
        <dbReference type="Proteomes" id="UP001567571"/>
    </source>
</evidence>
<dbReference type="PANTHER" id="PTHR34203">
    <property type="entry name" value="METHYLTRANSFERASE, FKBM FAMILY PROTEIN"/>
    <property type="match status" value="1"/>
</dbReference>
<accession>A0AAV3SM10</accession>
<evidence type="ECO:0000259" key="2">
    <source>
        <dbReference type="Pfam" id="PF05050"/>
    </source>
</evidence>